<dbReference type="AlphaFoldDB" id="A0AB39HQY3"/>
<sequence length="376" mass="39934">MKFVLAPDSYKGTLSQMDVSQVMKQAILNRYPNSKVITKPMADGGEGTLDALLDAADQGERIPVQVTGPLGEQIDTSIGVVNEDTAVIEVAAIAGLPFVPEALRNPMETTTYGIGEAIGIVLDRGIRKFVIGLGGSATNDGGFGMLAALGVTIEASENKALSMKGKGLLDIQTIDFHTIDSRIWDCEIQIASDVDNPLYGPNGATYIFGPQKGATSEQMAKLDTAMNKYSQLAENALDLKEALVNFPGAGAAGGLGFAFLLLQAEIISGAKLVAKTIELEKEIADADLVFTGEGKSDEQTLFGKAPGYVAELARKHGVKVYLVSGSVEDEDGKLQEYFSEIFSLVDGKISLQQALKQTNMVLLEKMKQILGGKAHD</sequence>
<organism evidence="5">
    <name type="scientific">Ornithinibacillus sp. 4-3</name>
    <dbReference type="NCBI Taxonomy" id="3231488"/>
    <lineage>
        <taxon>Bacteria</taxon>
        <taxon>Bacillati</taxon>
        <taxon>Bacillota</taxon>
        <taxon>Bacilli</taxon>
        <taxon>Bacillales</taxon>
        <taxon>Bacillaceae</taxon>
        <taxon>Ornithinibacillus</taxon>
    </lineage>
</organism>
<dbReference type="PANTHER" id="PTHR21599">
    <property type="entry name" value="GLYCERATE KINASE"/>
    <property type="match status" value="1"/>
</dbReference>
<accession>A0AB39HQY3</accession>
<dbReference type="RefSeq" id="WP_368653417.1">
    <property type="nucleotide sequence ID" value="NZ_CP162599.1"/>
</dbReference>
<dbReference type="Gene3D" id="3.90.1510.10">
    <property type="entry name" value="Glycerate kinase, domain 2"/>
    <property type="match status" value="1"/>
</dbReference>
<dbReference type="InterPro" id="IPR036129">
    <property type="entry name" value="Glycerate_kinase_sf"/>
</dbReference>
<evidence type="ECO:0000256" key="1">
    <source>
        <dbReference type="ARBA" id="ARBA00006284"/>
    </source>
</evidence>
<dbReference type="PIRSF" id="PIRSF006078">
    <property type="entry name" value="GlxK"/>
    <property type="match status" value="1"/>
</dbReference>
<reference evidence="5" key="1">
    <citation type="submission" date="2024-07" db="EMBL/GenBank/DDBJ databases">
        <title>Halotolerant mesophilic bacterium Ornithinibacillus sp. 4-3, sp. nov., isolated from soil.</title>
        <authorList>
            <person name="Sidarenka A.V."/>
            <person name="Guliayeva D.E."/>
            <person name="Leanovich S.I."/>
            <person name="Hileuskaya K.S."/>
            <person name="Akhremchuk A.E."/>
            <person name="Sikolenko M.A."/>
            <person name="Valentovich L.N."/>
        </authorList>
    </citation>
    <scope>NUCLEOTIDE SEQUENCE</scope>
    <source>
        <strain evidence="5">4-3</strain>
    </source>
</reference>
<evidence type="ECO:0000313" key="5">
    <source>
        <dbReference type="EMBL" id="XDK32729.1"/>
    </source>
</evidence>
<dbReference type="PANTHER" id="PTHR21599:SF0">
    <property type="entry name" value="GLYCERATE KINASE"/>
    <property type="match status" value="1"/>
</dbReference>
<evidence type="ECO:0000256" key="2">
    <source>
        <dbReference type="ARBA" id="ARBA00022679"/>
    </source>
</evidence>
<gene>
    <name evidence="5" type="ORF">AB4Y30_17235</name>
</gene>
<dbReference type="Pfam" id="PF02595">
    <property type="entry name" value="Gly_kinase"/>
    <property type="match status" value="1"/>
</dbReference>
<dbReference type="InterPro" id="IPR018193">
    <property type="entry name" value="Glyc_kinase_flavodox-like_fold"/>
</dbReference>
<dbReference type="InterPro" id="IPR004381">
    <property type="entry name" value="Glycerate_kinase"/>
</dbReference>
<comment type="similarity">
    <text evidence="1 4">Belongs to the glycerate kinase type-1 family.</text>
</comment>
<protein>
    <submittedName>
        <fullName evidence="5">Glycerate kinase</fullName>
    </submittedName>
</protein>
<dbReference type="NCBIfam" id="TIGR00045">
    <property type="entry name" value="glycerate kinase"/>
    <property type="match status" value="1"/>
</dbReference>
<evidence type="ECO:0000256" key="4">
    <source>
        <dbReference type="PIRNR" id="PIRNR006078"/>
    </source>
</evidence>
<proteinExistence type="inferred from homology"/>
<keyword evidence="3 4" id="KW-0418">Kinase</keyword>
<dbReference type="GO" id="GO:0031388">
    <property type="term" value="P:organic acid phosphorylation"/>
    <property type="evidence" value="ECO:0007669"/>
    <property type="project" value="UniProtKB-UniRule"/>
</dbReference>
<dbReference type="EMBL" id="CP162599">
    <property type="protein sequence ID" value="XDK32729.1"/>
    <property type="molecule type" value="Genomic_DNA"/>
</dbReference>
<dbReference type="SUPFAM" id="SSF110738">
    <property type="entry name" value="Glycerate kinase I"/>
    <property type="match status" value="1"/>
</dbReference>
<evidence type="ECO:0000256" key="3">
    <source>
        <dbReference type="ARBA" id="ARBA00022777"/>
    </source>
</evidence>
<keyword evidence="2 4" id="KW-0808">Transferase</keyword>
<dbReference type="Gene3D" id="3.40.50.10350">
    <property type="entry name" value="Glycerate kinase, domain 1"/>
    <property type="match status" value="1"/>
</dbReference>
<dbReference type="GO" id="GO:0008887">
    <property type="term" value="F:glycerate kinase activity"/>
    <property type="evidence" value="ECO:0007669"/>
    <property type="project" value="UniProtKB-UniRule"/>
</dbReference>
<name>A0AB39HQY3_9BACI</name>
<dbReference type="InterPro" id="IPR018197">
    <property type="entry name" value="Glycerate_kinase_RE-like"/>
</dbReference>